<keyword evidence="1" id="KW-0677">Repeat</keyword>
<keyword evidence="3" id="KW-0697">Rotamase</keyword>
<feature type="transmembrane region" description="Helical" evidence="5">
    <location>
        <begin position="389"/>
        <end position="409"/>
    </location>
</feature>
<keyword evidence="5" id="KW-0812">Transmembrane</keyword>
<dbReference type="Gene3D" id="3.10.50.40">
    <property type="match status" value="1"/>
</dbReference>
<dbReference type="InterPro" id="IPR011990">
    <property type="entry name" value="TPR-like_helical_dom_sf"/>
</dbReference>
<dbReference type="GO" id="GO:0016020">
    <property type="term" value="C:membrane"/>
    <property type="evidence" value="ECO:0007669"/>
    <property type="project" value="TreeGrafter"/>
</dbReference>
<dbReference type="PROSITE" id="PS50059">
    <property type="entry name" value="FKBP_PPIASE"/>
    <property type="match status" value="1"/>
</dbReference>
<dbReference type="SUPFAM" id="SSF54534">
    <property type="entry name" value="FKBP-like"/>
    <property type="match status" value="1"/>
</dbReference>
<dbReference type="PANTHER" id="PTHR46512">
    <property type="entry name" value="PEPTIDYLPROLYL ISOMERASE"/>
    <property type="match status" value="1"/>
</dbReference>
<dbReference type="Pfam" id="PF00254">
    <property type="entry name" value="FKBP_C"/>
    <property type="match status" value="1"/>
</dbReference>
<protein>
    <recommendedName>
        <fullName evidence="3">peptidylprolyl isomerase</fullName>
        <ecNumber evidence="3">5.2.1.8</ecNumber>
    </recommendedName>
</protein>
<keyword evidence="5" id="KW-0472">Membrane</keyword>
<reference evidence="7" key="2">
    <citation type="submission" date="2020-05" db="UniProtKB">
        <authorList>
            <consortium name="EnsemblMetazoa"/>
        </authorList>
    </citation>
    <scope>IDENTIFICATION</scope>
    <source>
        <strain evidence="7">FAR1</strain>
    </source>
</reference>
<dbReference type="InterPro" id="IPR001179">
    <property type="entry name" value="PPIase_FKBP_dom"/>
</dbReference>
<feature type="domain" description="PPIase FKBP-type" evidence="6">
    <location>
        <begin position="97"/>
        <end position="190"/>
    </location>
</feature>
<dbReference type="SUPFAM" id="SSF48452">
    <property type="entry name" value="TPR-like"/>
    <property type="match status" value="1"/>
</dbReference>
<dbReference type="GO" id="GO:0003755">
    <property type="term" value="F:peptidyl-prolyl cis-trans isomerase activity"/>
    <property type="evidence" value="ECO:0007669"/>
    <property type="project" value="UniProtKB-KW"/>
</dbReference>
<dbReference type="Gene3D" id="1.25.40.10">
    <property type="entry name" value="Tetratricopeptide repeat domain"/>
    <property type="match status" value="1"/>
</dbReference>
<evidence type="ECO:0000256" key="2">
    <source>
        <dbReference type="ARBA" id="ARBA00022803"/>
    </source>
</evidence>
<dbReference type="EMBL" id="AXCN02000877">
    <property type="status" value="NOT_ANNOTATED_CDS"/>
    <property type="molecule type" value="Genomic_DNA"/>
</dbReference>
<keyword evidence="8" id="KW-1185">Reference proteome</keyword>
<keyword evidence="5" id="KW-1133">Transmembrane helix</keyword>
<reference evidence="8" key="1">
    <citation type="submission" date="2014-01" db="EMBL/GenBank/DDBJ databases">
        <title>The Genome Sequence of Anopheles farauti FAR1 (V2).</title>
        <authorList>
            <consortium name="The Broad Institute Genomics Platform"/>
            <person name="Neafsey D.E."/>
            <person name="Besansky N."/>
            <person name="Howell P."/>
            <person name="Walton C."/>
            <person name="Young S.K."/>
            <person name="Zeng Q."/>
            <person name="Gargeya S."/>
            <person name="Fitzgerald M."/>
            <person name="Haas B."/>
            <person name="Abouelleil A."/>
            <person name="Allen A.W."/>
            <person name="Alvarado L."/>
            <person name="Arachchi H.M."/>
            <person name="Berlin A.M."/>
            <person name="Chapman S.B."/>
            <person name="Gainer-Dewar J."/>
            <person name="Goldberg J."/>
            <person name="Griggs A."/>
            <person name="Gujja S."/>
            <person name="Hansen M."/>
            <person name="Howarth C."/>
            <person name="Imamovic A."/>
            <person name="Ireland A."/>
            <person name="Larimer J."/>
            <person name="McCowan C."/>
            <person name="Murphy C."/>
            <person name="Pearson M."/>
            <person name="Poon T.W."/>
            <person name="Priest M."/>
            <person name="Roberts A."/>
            <person name="Saif S."/>
            <person name="Shea T."/>
            <person name="Sisk P."/>
            <person name="Sykes S."/>
            <person name="Wortman J."/>
            <person name="Nusbaum C."/>
            <person name="Birren B."/>
        </authorList>
    </citation>
    <scope>NUCLEOTIDE SEQUENCE [LARGE SCALE GENOMIC DNA]</scope>
    <source>
        <strain evidence="8">FAR1</strain>
    </source>
</reference>
<dbReference type="Proteomes" id="UP000075886">
    <property type="component" value="Unassembled WGS sequence"/>
</dbReference>
<dbReference type="InterPro" id="IPR050754">
    <property type="entry name" value="FKBP4/5/8-like"/>
</dbReference>
<accession>A0A182QGN6</accession>
<dbReference type="GO" id="GO:0043066">
    <property type="term" value="P:negative regulation of apoptotic process"/>
    <property type="evidence" value="ECO:0007669"/>
    <property type="project" value="TreeGrafter"/>
</dbReference>
<dbReference type="GO" id="GO:0012505">
    <property type="term" value="C:endomembrane system"/>
    <property type="evidence" value="ECO:0007669"/>
    <property type="project" value="TreeGrafter"/>
</dbReference>
<evidence type="ECO:0000256" key="5">
    <source>
        <dbReference type="SAM" id="Phobius"/>
    </source>
</evidence>
<evidence type="ECO:0000256" key="3">
    <source>
        <dbReference type="PROSITE-ProRule" id="PRU00277"/>
    </source>
</evidence>
<dbReference type="PANTHER" id="PTHR46512:SF1">
    <property type="entry name" value="PEPTIDYLPROLYL ISOMERASE"/>
    <property type="match status" value="1"/>
</dbReference>
<dbReference type="InterPro" id="IPR046357">
    <property type="entry name" value="PPIase_dom_sf"/>
</dbReference>
<dbReference type="GO" id="GO:0044183">
    <property type="term" value="F:protein folding chaperone"/>
    <property type="evidence" value="ECO:0007669"/>
    <property type="project" value="TreeGrafter"/>
</dbReference>
<dbReference type="VEuPathDB" id="VectorBase:AFAF009785"/>
<dbReference type="GO" id="GO:0005740">
    <property type="term" value="C:mitochondrial envelope"/>
    <property type="evidence" value="ECO:0007669"/>
    <property type="project" value="TreeGrafter"/>
</dbReference>
<keyword evidence="3" id="KW-0413">Isomerase</keyword>
<name>A0A182QGN6_9DIPT</name>
<dbReference type="Pfam" id="PF13181">
    <property type="entry name" value="TPR_8"/>
    <property type="match status" value="1"/>
</dbReference>
<keyword evidence="2" id="KW-0802">TPR repeat</keyword>
<sequence length="414" mass="46045">MDAEKSSNSSFEDLSNLNEQERAELASSVPESTQVKTLDKEQPATAGQRDEQPENDEATAAKEEKDSEPEIMDILGNGTLLKKVIKKGRSEWRPQSKDLVTISYTGRLDDGTVVEDQQNVVVQIDDVEVVQGLDMALKLMNEGEVAEVTVNPRFAYGELGLKDPTEHDPVVRSVPPNATITYTVELISMREESDIEARTYASRKEIGNKKRLRGNYWMKRQEYNLSIQSYRRALEYLDDAVSAGGMMESGAGSVELTTAELQDLLEDRMKVYNNLALAQLKVSAHEAALKSVDHVLKCQPNNTKALYRKGKILDAKGDTAGAITLLQKAATIDVDDKLIQSELSKLILKSKREARNERDLYQKMLGQAQKLEQKTKVAPAAQNNESSKIMMWGYLVGTILIGVVGVAIFRYNNS</sequence>
<dbReference type="GO" id="GO:0005829">
    <property type="term" value="C:cytosol"/>
    <property type="evidence" value="ECO:0007669"/>
    <property type="project" value="TreeGrafter"/>
</dbReference>
<feature type="compositionally biased region" description="Polar residues" evidence="4">
    <location>
        <begin position="1"/>
        <end position="18"/>
    </location>
</feature>
<proteinExistence type="predicted"/>
<evidence type="ECO:0000313" key="7">
    <source>
        <dbReference type="EnsemblMetazoa" id="AFAF009785-PA"/>
    </source>
</evidence>
<dbReference type="AlphaFoldDB" id="A0A182QGN6"/>
<feature type="compositionally biased region" description="Basic and acidic residues" evidence="4">
    <location>
        <begin position="37"/>
        <end position="52"/>
    </location>
</feature>
<evidence type="ECO:0000313" key="8">
    <source>
        <dbReference type="Proteomes" id="UP000075886"/>
    </source>
</evidence>
<organism evidence="7 8">
    <name type="scientific">Anopheles farauti</name>
    <dbReference type="NCBI Taxonomy" id="69004"/>
    <lineage>
        <taxon>Eukaryota</taxon>
        <taxon>Metazoa</taxon>
        <taxon>Ecdysozoa</taxon>
        <taxon>Arthropoda</taxon>
        <taxon>Hexapoda</taxon>
        <taxon>Insecta</taxon>
        <taxon>Pterygota</taxon>
        <taxon>Neoptera</taxon>
        <taxon>Endopterygota</taxon>
        <taxon>Diptera</taxon>
        <taxon>Nematocera</taxon>
        <taxon>Culicoidea</taxon>
        <taxon>Culicidae</taxon>
        <taxon>Anophelinae</taxon>
        <taxon>Anopheles</taxon>
    </lineage>
</organism>
<evidence type="ECO:0000259" key="6">
    <source>
        <dbReference type="PROSITE" id="PS50059"/>
    </source>
</evidence>
<dbReference type="InterPro" id="IPR019734">
    <property type="entry name" value="TPR_rpt"/>
</dbReference>
<evidence type="ECO:0000256" key="4">
    <source>
        <dbReference type="SAM" id="MobiDB-lite"/>
    </source>
</evidence>
<evidence type="ECO:0000256" key="1">
    <source>
        <dbReference type="ARBA" id="ARBA00022737"/>
    </source>
</evidence>
<dbReference type="SMART" id="SM00028">
    <property type="entry name" value="TPR"/>
    <property type="match status" value="3"/>
</dbReference>
<dbReference type="EnsemblMetazoa" id="AFAF009785-RA">
    <property type="protein sequence ID" value="AFAF009785-PA"/>
    <property type="gene ID" value="AFAF009785"/>
</dbReference>
<comment type="catalytic activity">
    <reaction evidence="3">
        <text>[protein]-peptidylproline (omega=180) = [protein]-peptidylproline (omega=0)</text>
        <dbReference type="Rhea" id="RHEA:16237"/>
        <dbReference type="Rhea" id="RHEA-COMP:10747"/>
        <dbReference type="Rhea" id="RHEA-COMP:10748"/>
        <dbReference type="ChEBI" id="CHEBI:83833"/>
        <dbReference type="ChEBI" id="CHEBI:83834"/>
        <dbReference type="EC" id="5.2.1.8"/>
    </reaction>
</comment>
<feature type="region of interest" description="Disordered" evidence="4">
    <location>
        <begin position="1"/>
        <end position="70"/>
    </location>
</feature>
<dbReference type="EC" id="5.2.1.8" evidence="3"/>
<dbReference type="STRING" id="69004.A0A182QGN6"/>